<dbReference type="NCBIfam" id="TIGR00162">
    <property type="entry name" value="proteasome assembly chaperone family protein"/>
    <property type="match status" value="1"/>
</dbReference>
<name>X1DJE0_9ZZZZ</name>
<evidence type="ECO:0008006" key="3">
    <source>
        <dbReference type="Google" id="ProtNLM"/>
    </source>
</evidence>
<evidence type="ECO:0000313" key="2">
    <source>
        <dbReference type="EMBL" id="GAG96526.1"/>
    </source>
</evidence>
<evidence type="ECO:0000256" key="1">
    <source>
        <dbReference type="SAM" id="Coils"/>
    </source>
</evidence>
<dbReference type="PANTHER" id="PTHR35610:SF7">
    <property type="entry name" value="3-ISOPROPYLMALATE DEHYDRATASE"/>
    <property type="match status" value="1"/>
</dbReference>
<sequence>HLIDSVNATKFAELYSKDFPPQVFINTDGTIELVKNEFYFWKAKKKNQRDLILLTGDYQGLSSHGQYDLVEKILDVAEEFGVKELYTLGGYGLGHDIDEPKVLAATTDKHLVKTMKKHGAIFKKNEPGGGIVGASGLLLGLGKLRGLNGTCLMGETPGYLVDPKSAKAVLKILIKITNVEVNLAALEKKAKEIEQIAHQLKEMEGLSKEKPEELKYIG</sequence>
<dbReference type="InterPro" id="IPR004426">
    <property type="entry name" value="MJ1210-like"/>
</dbReference>
<organism evidence="2">
    <name type="scientific">marine sediment metagenome</name>
    <dbReference type="NCBI Taxonomy" id="412755"/>
    <lineage>
        <taxon>unclassified sequences</taxon>
        <taxon>metagenomes</taxon>
        <taxon>ecological metagenomes</taxon>
    </lineage>
</organism>
<gene>
    <name evidence="2" type="ORF">S01H4_51072</name>
</gene>
<dbReference type="Gene3D" id="3.40.50.10900">
    <property type="entry name" value="PAC-like subunit"/>
    <property type="match status" value="1"/>
</dbReference>
<dbReference type="Pfam" id="PF09754">
    <property type="entry name" value="PAC2"/>
    <property type="match status" value="1"/>
</dbReference>
<accession>X1DJE0</accession>
<dbReference type="InterPro" id="IPR038389">
    <property type="entry name" value="PSMG2_sf"/>
</dbReference>
<feature type="coiled-coil region" evidence="1">
    <location>
        <begin position="176"/>
        <end position="206"/>
    </location>
</feature>
<comment type="caution">
    <text evidence="2">The sequence shown here is derived from an EMBL/GenBank/DDBJ whole genome shotgun (WGS) entry which is preliminary data.</text>
</comment>
<dbReference type="EMBL" id="BART01029053">
    <property type="protein sequence ID" value="GAG96526.1"/>
    <property type="molecule type" value="Genomic_DNA"/>
</dbReference>
<protein>
    <recommendedName>
        <fullName evidence="3">Proteasome assembly chaperone family protein</fullName>
    </recommendedName>
</protein>
<dbReference type="SUPFAM" id="SSF159659">
    <property type="entry name" value="Cgl1923-like"/>
    <property type="match status" value="1"/>
</dbReference>
<reference evidence="2" key="1">
    <citation type="journal article" date="2014" name="Front. Microbiol.">
        <title>High frequency of phylogenetically diverse reductive dehalogenase-homologous genes in deep subseafloor sedimentary metagenomes.</title>
        <authorList>
            <person name="Kawai M."/>
            <person name="Futagami T."/>
            <person name="Toyoda A."/>
            <person name="Takaki Y."/>
            <person name="Nishi S."/>
            <person name="Hori S."/>
            <person name="Arai W."/>
            <person name="Tsubouchi T."/>
            <person name="Morono Y."/>
            <person name="Uchiyama I."/>
            <person name="Ito T."/>
            <person name="Fujiyama A."/>
            <person name="Inagaki F."/>
            <person name="Takami H."/>
        </authorList>
    </citation>
    <scope>NUCLEOTIDE SEQUENCE</scope>
    <source>
        <strain evidence="2">Expedition CK06-06</strain>
    </source>
</reference>
<dbReference type="AlphaFoldDB" id="X1DJE0"/>
<dbReference type="PANTHER" id="PTHR35610">
    <property type="entry name" value="3-ISOPROPYLMALATE DEHYDRATASE-RELATED"/>
    <property type="match status" value="1"/>
</dbReference>
<proteinExistence type="predicted"/>
<keyword evidence="1" id="KW-0175">Coiled coil</keyword>
<feature type="non-terminal residue" evidence="2">
    <location>
        <position position="1"/>
    </location>
</feature>
<dbReference type="InterPro" id="IPR019151">
    <property type="entry name" value="Proteasome_assmbl_chaperone_2"/>
</dbReference>